<dbReference type="OrthoDB" id="8300214at2759"/>
<accession>A0A5N6TA27</accession>
<organism evidence="1 2">
    <name type="scientific">Aspergillus pseudotamarii</name>
    <dbReference type="NCBI Taxonomy" id="132259"/>
    <lineage>
        <taxon>Eukaryota</taxon>
        <taxon>Fungi</taxon>
        <taxon>Dikarya</taxon>
        <taxon>Ascomycota</taxon>
        <taxon>Pezizomycotina</taxon>
        <taxon>Eurotiomycetes</taxon>
        <taxon>Eurotiomycetidae</taxon>
        <taxon>Eurotiales</taxon>
        <taxon>Aspergillaceae</taxon>
        <taxon>Aspergillus</taxon>
        <taxon>Aspergillus subgen. Circumdati</taxon>
    </lineage>
</organism>
<dbReference type="EMBL" id="ML743552">
    <property type="protein sequence ID" value="KAE8143140.1"/>
    <property type="molecule type" value="Genomic_DNA"/>
</dbReference>
<dbReference type="AlphaFoldDB" id="A0A5N6TA27"/>
<gene>
    <name evidence="1" type="ORF">BDV38DRAFT_232842</name>
</gene>
<reference evidence="1 2" key="1">
    <citation type="submission" date="2019-04" db="EMBL/GenBank/DDBJ databases">
        <title>Friends and foes A comparative genomics study of 23 Aspergillus species from section Flavi.</title>
        <authorList>
            <consortium name="DOE Joint Genome Institute"/>
            <person name="Kjaerbolling I."/>
            <person name="Vesth T."/>
            <person name="Frisvad J.C."/>
            <person name="Nybo J.L."/>
            <person name="Theobald S."/>
            <person name="Kildgaard S."/>
            <person name="Isbrandt T."/>
            <person name="Kuo A."/>
            <person name="Sato A."/>
            <person name="Lyhne E.K."/>
            <person name="Kogle M.E."/>
            <person name="Wiebenga A."/>
            <person name="Kun R.S."/>
            <person name="Lubbers R.J."/>
            <person name="Makela M.R."/>
            <person name="Barry K."/>
            <person name="Chovatia M."/>
            <person name="Clum A."/>
            <person name="Daum C."/>
            <person name="Haridas S."/>
            <person name="He G."/>
            <person name="LaButti K."/>
            <person name="Lipzen A."/>
            <person name="Mondo S."/>
            <person name="Riley R."/>
            <person name="Salamov A."/>
            <person name="Simmons B.A."/>
            <person name="Magnuson J.K."/>
            <person name="Henrissat B."/>
            <person name="Mortensen U.H."/>
            <person name="Larsen T.O."/>
            <person name="Devries R.P."/>
            <person name="Grigoriev I.V."/>
            <person name="Machida M."/>
            <person name="Baker S.E."/>
            <person name="Andersen M.R."/>
        </authorList>
    </citation>
    <scope>NUCLEOTIDE SEQUENCE [LARGE SCALE GENOMIC DNA]</scope>
    <source>
        <strain evidence="1 2">CBS 117625</strain>
    </source>
</reference>
<dbReference type="GeneID" id="43637296"/>
<dbReference type="RefSeq" id="XP_031919203.1">
    <property type="nucleotide sequence ID" value="XM_032053086.1"/>
</dbReference>
<keyword evidence="2" id="KW-1185">Reference proteome</keyword>
<evidence type="ECO:0000313" key="2">
    <source>
        <dbReference type="Proteomes" id="UP000325672"/>
    </source>
</evidence>
<protein>
    <submittedName>
        <fullName evidence="1">Uncharacterized protein</fullName>
    </submittedName>
</protein>
<sequence length="110" mass="12807">MFQEVDCDNLSGLLDIYIKNKSQLGSGNSFLQILPRIPIPLQPSNDPHNARRYISSHHDENLGAFRRKWLYYFIYREVGLRLRLLSNYVVVTAKTSELSIEYDETLGEML</sequence>
<name>A0A5N6TA27_ASPPS</name>
<evidence type="ECO:0000313" key="1">
    <source>
        <dbReference type="EMBL" id="KAE8143140.1"/>
    </source>
</evidence>
<proteinExistence type="predicted"/>
<dbReference type="Proteomes" id="UP000325672">
    <property type="component" value="Unassembled WGS sequence"/>
</dbReference>